<dbReference type="RefSeq" id="WP_125008384.1">
    <property type="nucleotide sequence ID" value="NZ_BEXA01000003.1"/>
</dbReference>
<keyword evidence="3" id="KW-0547">Nucleotide-binding</keyword>
<dbReference type="AlphaFoldDB" id="A0A401FLW5"/>
<dbReference type="InterPro" id="IPR000086">
    <property type="entry name" value="NUDIX_hydrolase_dom"/>
</dbReference>
<dbReference type="GO" id="GO:0004081">
    <property type="term" value="F:bis(5'-nucleosyl)-tetraphosphatase (asymmetrical) activity"/>
    <property type="evidence" value="ECO:0007669"/>
    <property type="project" value="TreeGrafter"/>
</dbReference>
<dbReference type="GO" id="GO:0006754">
    <property type="term" value="P:ATP biosynthetic process"/>
    <property type="evidence" value="ECO:0007669"/>
    <property type="project" value="TreeGrafter"/>
</dbReference>
<dbReference type="PRINTS" id="PR00502">
    <property type="entry name" value="NUDIXFAMILY"/>
</dbReference>
<dbReference type="InterPro" id="IPR020476">
    <property type="entry name" value="Nudix_hydrolase"/>
</dbReference>
<evidence type="ECO:0000256" key="2">
    <source>
        <dbReference type="ARBA" id="ARBA00018911"/>
    </source>
</evidence>
<name>A0A401FLW5_9LACO</name>
<dbReference type="SUPFAM" id="SSF55811">
    <property type="entry name" value="Nudix"/>
    <property type="match status" value="1"/>
</dbReference>
<dbReference type="PANTHER" id="PTHR21340">
    <property type="entry name" value="DIADENOSINE 5,5-P1,P4-TETRAPHOSPHATE PYROPHOSPHOHYDROLASE MUTT"/>
    <property type="match status" value="1"/>
</dbReference>
<evidence type="ECO:0000256" key="5">
    <source>
        <dbReference type="ARBA" id="ARBA00032644"/>
    </source>
</evidence>
<dbReference type="Proteomes" id="UP000286974">
    <property type="component" value="Unassembled WGS sequence"/>
</dbReference>
<dbReference type="STRING" id="1138822.PL11_006025"/>
<keyword evidence="9" id="KW-1185">Reference proteome</keyword>
<dbReference type="InterPro" id="IPR015797">
    <property type="entry name" value="NUDIX_hydrolase-like_dom_sf"/>
</dbReference>
<dbReference type="GO" id="GO:0006167">
    <property type="term" value="P:AMP biosynthetic process"/>
    <property type="evidence" value="ECO:0007669"/>
    <property type="project" value="TreeGrafter"/>
</dbReference>
<evidence type="ECO:0000256" key="3">
    <source>
        <dbReference type="ARBA" id="ARBA00022741"/>
    </source>
</evidence>
<dbReference type="PROSITE" id="PS00893">
    <property type="entry name" value="NUDIX_BOX"/>
    <property type="match status" value="1"/>
</dbReference>
<protein>
    <recommendedName>
        <fullName evidence="2">Bis(5'-nucleosyl)-tetraphosphatase [asymmetrical]</fullName>
    </recommendedName>
    <alternativeName>
        <fullName evidence="5">Diadenosine 5',5'''-P1,P4-tetraphosphate asymmetrical hydrolase</fullName>
    </alternativeName>
</protein>
<proteinExistence type="inferred from homology"/>
<evidence type="ECO:0000256" key="6">
    <source>
        <dbReference type="RuleBase" id="RU003476"/>
    </source>
</evidence>
<dbReference type="EMBL" id="BEXA01000003">
    <property type="protein sequence ID" value="GAY73375.1"/>
    <property type="molecule type" value="Genomic_DNA"/>
</dbReference>
<sequence length="145" mass="16809">MAIENDSGAIVYQIRNNMVCYLLLQSAVDDFWGFPKGHVEAGEDLMQTAVREIFEETDLTTTIDTNFKQSIEYDMKNGNHKIVNFYVSRVPANVQVTRQEEEINSFGWFTFDRAYDTLTYDNLRELLADADKYIKSKEKVGQQNE</sequence>
<reference evidence="8 9" key="1">
    <citation type="submission" date="2017-11" db="EMBL/GenBank/DDBJ databases">
        <title>Draft Genome Sequence of Lactobacillus curieae NBRC 111893 isolated from Koso, a Japanese sugar-Vegetable Fermented Beverage.</title>
        <authorList>
            <person name="Chiou T.Y."/>
            <person name="Oshima K."/>
            <person name="Suda W."/>
            <person name="Hattori M."/>
            <person name="Takahashi T."/>
        </authorList>
    </citation>
    <scope>NUCLEOTIDE SEQUENCE [LARGE SCALE GENOMIC DNA]</scope>
    <source>
        <strain evidence="8 9">NBRC111893</strain>
    </source>
</reference>
<dbReference type="Pfam" id="PF00293">
    <property type="entry name" value="NUDIX"/>
    <property type="match status" value="1"/>
</dbReference>
<evidence type="ECO:0000259" key="7">
    <source>
        <dbReference type="PROSITE" id="PS51462"/>
    </source>
</evidence>
<dbReference type="CDD" id="cd03428">
    <property type="entry name" value="NUDIX_Ap4A_Nudt2"/>
    <property type="match status" value="1"/>
</dbReference>
<comment type="similarity">
    <text evidence="1 6">Belongs to the Nudix hydrolase family.</text>
</comment>
<dbReference type="PANTHER" id="PTHR21340:SF0">
    <property type="entry name" value="BIS(5'-NUCLEOSYL)-TETRAPHOSPHATASE [ASYMMETRICAL]"/>
    <property type="match status" value="1"/>
</dbReference>
<feature type="domain" description="Nudix hydrolase" evidence="7">
    <location>
        <begin position="4"/>
        <end position="133"/>
    </location>
</feature>
<evidence type="ECO:0000256" key="1">
    <source>
        <dbReference type="ARBA" id="ARBA00005582"/>
    </source>
</evidence>
<evidence type="ECO:0000256" key="4">
    <source>
        <dbReference type="ARBA" id="ARBA00022801"/>
    </source>
</evidence>
<evidence type="ECO:0000313" key="9">
    <source>
        <dbReference type="Proteomes" id="UP000286974"/>
    </source>
</evidence>
<gene>
    <name evidence="8" type="ORF">NBRC111893_1521</name>
</gene>
<dbReference type="PROSITE" id="PS51462">
    <property type="entry name" value="NUDIX"/>
    <property type="match status" value="1"/>
</dbReference>
<organism evidence="8 9">
    <name type="scientific">Lentilactobacillus kosonis</name>
    <dbReference type="NCBI Taxonomy" id="2810561"/>
    <lineage>
        <taxon>Bacteria</taxon>
        <taxon>Bacillati</taxon>
        <taxon>Bacillota</taxon>
        <taxon>Bacilli</taxon>
        <taxon>Lactobacillales</taxon>
        <taxon>Lactobacillaceae</taxon>
        <taxon>Lentilactobacillus</taxon>
    </lineage>
</organism>
<dbReference type="InterPro" id="IPR051325">
    <property type="entry name" value="Nudix_hydrolase_domain"/>
</dbReference>
<dbReference type="InterPro" id="IPR020084">
    <property type="entry name" value="NUDIX_hydrolase_CS"/>
</dbReference>
<keyword evidence="4 6" id="KW-0378">Hydrolase</keyword>
<comment type="caution">
    <text evidence="8">The sequence shown here is derived from an EMBL/GenBank/DDBJ whole genome shotgun (WGS) entry which is preliminary data.</text>
</comment>
<dbReference type="Gene3D" id="3.90.79.10">
    <property type="entry name" value="Nucleoside Triphosphate Pyrophosphohydrolase"/>
    <property type="match status" value="1"/>
</dbReference>
<dbReference type="OrthoDB" id="9816289at2"/>
<evidence type="ECO:0000313" key="8">
    <source>
        <dbReference type="EMBL" id="GAY73375.1"/>
    </source>
</evidence>
<dbReference type="InterPro" id="IPR003565">
    <property type="entry name" value="Tetra_PHTase"/>
</dbReference>
<accession>A0A401FLW5</accession>
<dbReference type="GO" id="GO:0000166">
    <property type="term" value="F:nucleotide binding"/>
    <property type="evidence" value="ECO:0007669"/>
    <property type="project" value="UniProtKB-KW"/>
</dbReference>